<evidence type="ECO:0000313" key="3">
    <source>
        <dbReference type="EMBL" id="AEU11600.1"/>
    </source>
</evidence>
<accession>D9HQ35</accession>
<evidence type="ECO:0000256" key="1">
    <source>
        <dbReference type="SAM" id="SignalP"/>
    </source>
</evidence>
<feature type="chain" id="PRO_5007913319" evidence="1">
    <location>
        <begin position="23"/>
        <end position="163"/>
    </location>
</feature>
<sequence>MSCGRVGFFLIFLAFHVYNTSAQKLLISSLAASRENTNRNTDIIALLLQKQDDDNIEEVVYDVESVDPPHDEKVYKLYHIMRTTQENEDLDDDAAEKLEKTGDILRQALRKRCQKLDSCVKQCPKKKKYTCIVTCQEVFDNHDVCKPKTCEKQKCKTLPPSWL</sequence>
<protein>
    <submittedName>
        <fullName evidence="2">Seminal fluid protein HACP020</fullName>
    </submittedName>
</protein>
<reference evidence="2" key="1">
    <citation type="journal article" date="2010" name="Mol. Biol. Evol.">
        <title>Combined EST and proteomic analysis identifies rapidly evolving seminal fluid proteins in Heliconius butterflies.</title>
        <authorList>
            <person name="Walters J.R."/>
            <person name="Harrison R.G."/>
        </authorList>
    </citation>
    <scope>NUCLEOTIDE SEQUENCE</scope>
</reference>
<dbReference type="AlphaFoldDB" id="D9HQ35"/>
<feature type="signal peptide" evidence="1">
    <location>
        <begin position="1"/>
        <end position="22"/>
    </location>
</feature>
<dbReference type="EMBL" id="HM023790">
    <property type="protein sequence ID" value="ADJ58523.1"/>
    <property type="molecule type" value="mRNA"/>
</dbReference>
<dbReference type="EMBL" id="JF777255">
    <property type="protein sequence ID" value="AEU11600.1"/>
    <property type="molecule type" value="mRNA"/>
</dbReference>
<reference evidence="3" key="2">
    <citation type="journal article" date="2011" name="Evolution">
        <title>Decoupling of rapid and adaptive evolution among seminal fluid proteins in heliconius butterflies with divergent mating systems.</title>
        <authorList>
            <person name="Walters J.R."/>
            <person name="Harrison R.G."/>
        </authorList>
    </citation>
    <scope>NUCLEOTIDE SEQUENCE</scope>
</reference>
<proteinExistence type="evidence at transcript level"/>
<keyword evidence="1" id="KW-0732">Signal</keyword>
<organism evidence="2">
    <name type="scientific">Heliconius erato</name>
    <name type="common">Crimson patched longwing butterfly</name>
    <dbReference type="NCBI Taxonomy" id="33431"/>
    <lineage>
        <taxon>Eukaryota</taxon>
        <taxon>Metazoa</taxon>
        <taxon>Ecdysozoa</taxon>
        <taxon>Arthropoda</taxon>
        <taxon>Hexapoda</taxon>
        <taxon>Insecta</taxon>
        <taxon>Pterygota</taxon>
        <taxon>Neoptera</taxon>
        <taxon>Endopterygota</taxon>
        <taxon>Lepidoptera</taxon>
        <taxon>Glossata</taxon>
        <taxon>Ditrysia</taxon>
        <taxon>Papilionoidea</taxon>
        <taxon>Nymphalidae</taxon>
        <taxon>Heliconiinae</taxon>
        <taxon>Heliconiini</taxon>
        <taxon>Heliconius</taxon>
    </lineage>
</organism>
<evidence type="ECO:0000313" key="2">
    <source>
        <dbReference type="EMBL" id="ADJ58523.1"/>
    </source>
</evidence>
<name>D9HQ35_HELEA</name>